<dbReference type="Proteomes" id="UP001430953">
    <property type="component" value="Unassembled WGS sequence"/>
</dbReference>
<reference evidence="4 5" key="1">
    <citation type="submission" date="2023-03" db="EMBL/GenBank/DDBJ databases">
        <title>High recombination rates correlate with genetic variation in Cardiocondyla obscurior ants.</title>
        <authorList>
            <person name="Errbii M."/>
        </authorList>
    </citation>
    <scope>NUCLEOTIDE SEQUENCE [LARGE SCALE GENOMIC DNA]</scope>
    <source>
        <strain evidence="4">Alpha-2009</strain>
        <tissue evidence="4">Whole body</tissue>
    </source>
</reference>
<dbReference type="NCBIfam" id="TIGR00589">
    <property type="entry name" value="ogt"/>
    <property type="match status" value="1"/>
</dbReference>
<dbReference type="InterPro" id="IPR014048">
    <property type="entry name" value="MethylDNA_cys_MeTrfase_DNA-bd"/>
</dbReference>
<name>A0AAW2EVK5_9HYME</name>
<dbReference type="InterPro" id="IPR036388">
    <property type="entry name" value="WH-like_DNA-bd_sf"/>
</dbReference>
<dbReference type="EC" id="2.1.1.63" evidence="1"/>
<dbReference type="InterPro" id="IPR036217">
    <property type="entry name" value="MethylDNA_cys_MeTrfase_DNAb"/>
</dbReference>
<dbReference type="PANTHER" id="PTHR10815">
    <property type="entry name" value="METHYLATED-DNA--PROTEIN-CYSTEINE METHYLTRANSFERASE"/>
    <property type="match status" value="1"/>
</dbReference>
<gene>
    <name evidence="4" type="ORF">PUN28_016310</name>
</gene>
<evidence type="ECO:0000256" key="1">
    <source>
        <dbReference type="ARBA" id="ARBA00011918"/>
    </source>
</evidence>
<dbReference type="GO" id="GO:0006281">
    <property type="term" value="P:DNA repair"/>
    <property type="evidence" value="ECO:0007669"/>
    <property type="project" value="InterPro"/>
</dbReference>
<keyword evidence="2" id="KW-0227">DNA damage</keyword>
<evidence type="ECO:0000256" key="2">
    <source>
        <dbReference type="ARBA" id="ARBA00022763"/>
    </source>
</evidence>
<feature type="domain" description="Methylated-DNA-[protein]-cysteine S-methyltransferase DNA binding" evidence="3">
    <location>
        <begin position="106"/>
        <end position="187"/>
    </location>
</feature>
<comment type="caution">
    <text evidence="4">The sequence shown here is derived from an EMBL/GenBank/DDBJ whole genome shotgun (WGS) entry which is preliminary data.</text>
</comment>
<dbReference type="GO" id="GO:0003908">
    <property type="term" value="F:methylated-DNA-[protein]-cysteine S-methyltransferase activity"/>
    <property type="evidence" value="ECO:0007669"/>
    <property type="project" value="UniProtKB-EC"/>
</dbReference>
<dbReference type="InterPro" id="IPR036631">
    <property type="entry name" value="MGMT_N_sf"/>
</dbReference>
<dbReference type="PANTHER" id="PTHR10815:SF13">
    <property type="entry name" value="METHYLATED-DNA--PROTEIN-CYSTEINE METHYLTRANSFERASE"/>
    <property type="match status" value="1"/>
</dbReference>
<accession>A0AAW2EVK5</accession>
<dbReference type="AlphaFoldDB" id="A0AAW2EVK5"/>
<evidence type="ECO:0000259" key="3">
    <source>
        <dbReference type="Pfam" id="PF01035"/>
    </source>
</evidence>
<keyword evidence="5" id="KW-1185">Reference proteome</keyword>
<proteinExistence type="predicted"/>
<dbReference type="SUPFAM" id="SSF53155">
    <property type="entry name" value="Methylated DNA-protein cysteine methyltransferase domain"/>
    <property type="match status" value="1"/>
</dbReference>
<dbReference type="SUPFAM" id="SSF46767">
    <property type="entry name" value="Methylated DNA-protein cysteine methyltransferase, C-terminal domain"/>
    <property type="match status" value="1"/>
</dbReference>
<sequence>MNTFRGITLEEYKAKFMTFQLVYAFHQTPFGKCLIAVTDIDRDLAYLTFVDDENEAEAIKVLKAKWSLTRIREDTENRTGIVIARIFDSDGCQVAPVCVIMKGTLFQIKIWRCLMEIPKGTMTTYEDIAQKTDCKAPRAVGGAISRNYIAYVVPCHRVTHKLQHARGITPKYIWGRERRSAILEYEAKEKLESESVI</sequence>
<dbReference type="Gene3D" id="3.30.160.70">
    <property type="entry name" value="Methylated DNA-protein cysteine methyltransferase domain"/>
    <property type="match status" value="1"/>
</dbReference>
<dbReference type="EMBL" id="JADYXP020000018">
    <property type="protein sequence ID" value="KAL0106519.1"/>
    <property type="molecule type" value="Genomic_DNA"/>
</dbReference>
<evidence type="ECO:0000313" key="4">
    <source>
        <dbReference type="EMBL" id="KAL0106519.1"/>
    </source>
</evidence>
<protein>
    <recommendedName>
        <fullName evidence="1">methylated-DNA--[protein]-cysteine S-methyltransferase</fullName>
        <ecNumber evidence="1">2.1.1.63</ecNumber>
    </recommendedName>
</protein>
<dbReference type="Gene3D" id="1.10.10.10">
    <property type="entry name" value="Winged helix-like DNA-binding domain superfamily/Winged helix DNA-binding domain"/>
    <property type="match status" value="1"/>
</dbReference>
<organism evidence="4 5">
    <name type="scientific">Cardiocondyla obscurior</name>
    <dbReference type="NCBI Taxonomy" id="286306"/>
    <lineage>
        <taxon>Eukaryota</taxon>
        <taxon>Metazoa</taxon>
        <taxon>Ecdysozoa</taxon>
        <taxon>Arthropoda</taxon>
        <taxon>Hexapoda</taxon>
        <taxon>Insecta</taxon>
        <taxon>Pterygota</taxon>
        <taxon>Neoptera</taxon>
        <taxon>Endopterygota</taxon>
        <taxon>Hymenoptera</taxon>
        <taxon>Apocrita</taxon>
        <taxon>Aculeata</taxon>
        <taxon>Formicoidea</taxon>
        <taxon>Formicidae</taxon>
        <taxon>Myrmicinae</taxon>
        <taxon>Cardiocondyla</taxon>
    </lineage>
</organism>
<dbReference type="CDD" id="cd06445">
    <property type="entry name" value="ATase"/>
    <property type="match status" value="1"/>
</dbReference>
<evidence type="ECO:0000313" key="5">
    <source>
        <dbReference type="Proteomes" id="UP001430953"/>
    </source>
</evidence>
<dbReference type="Pfam" id="PF01035">
    <property type="entry name" value="DNA_binding_1"/>
    <property type="match status" value="1"/>
</dbReference>